<keyword evidence="3" id="KW-0997">Cell inner membrane</keyword>
<name>A0ABQ6A498_9PROT</name>
<dbReference type="Proteomes" id="UP001156641">
    <property type="component" value="Unassembled WGS sequence"/>
</dbReference>
<dbReference type="InterPro" id="IPR014548">
    <property type="entry name" value="Ac_Trasf"/>
</dbReference>
<evidence type="ECO:0000313" key="9">
    <source>
        <dbReference type="Proteomes" id="UP001156641"/>
    </source>
</evidence>
<accession>A0ABQ6A498</accession>
<evidence type="ECO:0000256" key="2">
    <source>
        <dbReference type="ARBA" id="ARBA00022475"/>
    </source>
</evidence>
<dbReference type="RefSeq" id="WP_284256718.1">
    <property type="nucleotide sequence ID" value="NZ_BSOS01000009.1"/>
</dbReference>
<dbReference type="GO" id="GO:0016746">
    <property type="term" value="F:acyltransferase activity"/>
    <property type="evidence" value="ECO:0007669"/>
    <property type="project" value="UniProtKB-KW"/>
</dbReference>
<dbReference type="Pfam" id="PF03279">
    <property type="entry name" value="Lip_A_acyltrans"/>
    <property type="match status" value="1"/>
</dbReference>
<evidence type="ECO:0000256" key="3">
    <source>
        <dbReference type="ARBA" id="ARBA00022519"/>
    </source>
</evidence>
<comment type="caution">
    <text evidence="8">The sequence shown here is derived from an EMBL/GenBank/DDBJ whole genome shotgun (WGS) entry which is preliminary data.</text>
</comment>
<gene>
    <name evidence="8" type="ORF">GCM10010909_07950</name>
</gene>
<organism evidence="8 9">
    <name type="scientific">Acidocella aquatica</name>
    <dbReference type="NCBI Taxonomy" id="1922313"/>
    <lineage>
        <taxon>Bacteria</taxon>
        <taxon>Pseudomonadati</taxon>
        <taxon>Pseudomonadota</taxon>
        <taxon>Alphaproteobacteria</taxon>
        <taxon>Acetobacterales</taxon>
        <taxon>Acidocellaceae</taxon>
        <taxon>Acidocella</taxon>
    </lineage>
</organism>
<dbReference type="PIRSF" id="PIRSF028561">
    <property type="entry name" value="Ac_Trasf"/>
    <property type="match status" value="1"/>
</dbReference>
<feature type="transmembrane region" description="Helical" evidence="7">
    <location>
        <begin position="39"/>
        <end position="56"/>
    </location>
</feature>
<dbReference type="CDD" id="cd07984">
    <property type="entry name" value="LPLAT_LABLAT-like"/>
    <property type="match status" value="1"/>
</dbReference>
<keyword evidence="7" id="KW-1133">Transmembrane helix</keyword>
<sequence>MTQKLLVQEWAARRERGSLPLIKLGVWVALRLHRRVARLFLYPICIFFLASSPAAARGSRAYLARVLGRKPRLADIFSHFLTFASCVLDRVFLLNEQLDQFDIRVHGEEIVRAIEQRGGGCILLGAHFGSFEVARAVGRNHADLPISLLMYEENAKKIRAALAAINPRLATEVIGLGRMDSLISVAERLRQGHFIGVLADRNINGKDMVSYPFLGAPAKFPQGPFRVAMLLQCPVVMMVGVYRGGRTYDVFFETLAEAPESRPKDSDAWLDGIMRQYAARLEHHCREAPFNWFNFYDFWA</sequence>
<reference evidence="9" key="1">
    <citation type="journal article" date="2019" name="Int. J. Syst. Evol. Microbiol.">
        <title>The Global Catalogue of Microorganisms (GCM) 10K type strain sequencing project: providing services to taxonomists for standard genome sequencing and annotation.</title>
        <authorList>
            <consortium name="The Broad Institute Genomics Platform"/>
            <consortium name="The Broad Institute Genome Sequencing Center for Infectious Disease"/>
            <person name="Wu L."/>
            <person name="Ma J."/>
        </authorList>
    </citation>
    <scope>NUCLEOTIDE SEQUENCE [LARGE SCALE GENOMIC DNA]</scope>
    <source>
        <strain evidence="9">NBRC 112502</strain>
    </source>
</reference>
<keyword evidence="5 7" id="KW-0472">Membrane</keyword>
<dbReference type="PANTHER" id="PTHR30606:SF9">
    <property type="entry name" value="LIPID A BIOSYNTHESIS LAUROYLTRANSFERASE"/>
    <property type="match status" value="1"/>
</dbReference>
<evidence type="ECO:0000256" key="1">
    <source>
        <dbReference type="ARBA" id="ARBA00004533"/>
    </source>
</evidence>
<proteinExistence type="predicted"/>
<evidence type="ECO:0000313" key="8">
    <source>
        <dbReference type="EMBL" id="GLR66117.1"/>
    </source>
</evidence>
<evidence type="ECO:0000256" key="5">
    <source>
        <dbReference type="ARBA" id="ARBA00023136"/>
    </source>
</evidence>
<keyword evidence="9" id="KW-1185">Reference proteome</keyword>
<keyword evidence="6 8" id="KW-0012">Acyltransferase</keyword>
<keyword evidence="7" id="KW-0812">Transmembrane</keyword>
<dbReference type="EMBL" id="BSOS01000009">
    <property type="protein sequence ID" value="GLR66117.1"/>
    <property type="molecule type" value="Genomic_DNA"/>
</dbReference>
<keyword evidence="4" id="KW-0808">Transferase</keyword>
<protein>
    <submittedName>
        <fullName evidence="8">Acyltransferase</fullName>
    </submittedName>
</protein>
<evidence type="ECO:0000256" key="4">
    <source>
        <dbReference type="ARBA" id="ARBA00022679"/>
    </source>
</evidence>
<comment type="subcellular location">
    <subcellularLocation>
        <location evidence="1">Cell inner membrane</location>
    </subcellularLocation>
</comment>
<dbReference type="InterPro" id="IPR004960">
    <property type="entry name" value="LipA_acyltrans"/>
</dbReference>
<evidence type="ECO:0000256" key="6">
    <source>
        <dbReference type="ARBA" id="ARBA00023315"/>
    </source>
</evidence>
<keyword evidence="2" id="KW-1003">Cell membrane</keyword>
<dbReference type="PANTHER" id="PTHR30606">
    <property type="entry name" value="LIPID A BIOSYNTHESIS LAUROYL ACYLTRANSFERASE"/>
    <property type="match status" value="1"/>
</dbReference>
<evidence type="ECO:0000256" key="7">
    <source>
        <dbReference type="SAM" id="Phobius"/>
    </source>
</evidence>